<evidence type="ECO:0000313" key="4">
    <source>
        <dbReference type="Proteomes" id="UP000234681"/>
    </source>
</evidence>
<dbReference type="EMBL" id="CH473977">
    <property type="protein sequence ID" value="EDL98233.1"/>
    <property type="molecule type" value="Genomic_DNA"/>
</dbReference>
<dbReference type="EMBL" id="CH473977">
    <property type="protein sequence ID" value="EDL98234.1"/>
    <property type="molecule type" value="Genomic_DNA"/>
</dbReference>
<evidence type="ECO:0000313" key="2">
    <source>
        <dbReference type="EMBL" id="EDL98234.1"/>
    </source>
</evidence>
<organism evidence="2 4">
    <name type="scientific">Rattus norvegicus</name>
    <name type="common">Rat</name>
    <dbReference type="NCBI Taxonomy" id="10116"/>
    <lineage>
        <taxon>Eukaryota</taxon>
        <taxon>Metazoa</taxon>
        <taxon>Chordata</taxon>
        <taxon>Craniata</taxon>
        <taxon>Vertebrata</taxon>
        <taxon>Euteleostomi</taxon>
        <taxon>Mammalia</taxon>
        <taxon>Eutheria</taxon>
        <taxon>Euarchontoglires</taxon>
        <taxon>Glires</taxon>
        <taxon>Rodentia</taxon>
        <taxon>Myomorpha</taxon>
        <taxon>Muroidea</taxon>
        <taxon>Muridae</taxon>
        <taxon>Murinae</taxon>
        <taxon>Rattus</taxon>
    </lineage>
</organism>
<reference evidence="2" key="1">
    <citation type="journal article" date="2005" name="Genome Res.">
        <title>Gene and alternative splicing annotation with AIR.</title>
        <authorList>
            <person name="Florea L."/>
            <person name="Di Francesco V."/>
            <person name="Miller J."/>
            <person name="Turner R."/>
            <person name="Yao A."/>
            <person name="Harris M."/>
            <person name="Walenz B."/>
            <person name="Mobarry C."/>
            <person name="Merkulov G.V."/>
            <person name="Charlab R."/>
            <person name="Dew I."/>
            <person name="Deng Z."/>
            <person name="Istrail S."/>
            <person name="Li P."/>
            <person name="Sutton G."/>
        </authorList>
    </citation>
    <scope>NUCLEOTIDE SEQUENCE</scope>
    <source>
        <strain evidence="2">BN</strain>
    </source>
</reference>
<dbReference type="AlphaFoldDB" id="A6J786"/>
<proteinExistence type="predicted"/>
<name>A6J786_RAT</name>
<protein>
    <submittedName>
        <fullName evidence="2">Transcription factor AP-2, alpha (Predicted), isoform CRA_b</fullName>
    </submittedName>
</protein>
<accession>A6J786</accession>
<evidence type="ECO:0000256" key="1">
    <source>
        <dbReference type="SAM" id="MobiDB-lite"/>
    </source>
</evidence>
<feature type="compositionally biased region" description="Low complexity" evidence="1">
    <location>
        <begin position="30"/>
        <end position="45"/>
    </location>
</feature>
<sequence length="178" mass="19941">MASAARRCVQRSPPCRTISPRPSRPWTKCTSATIPTATRTTAPKAVTKKRNTESEALLPPAPARLTGRRPHSPLPHPAGDSSGTSHSYCCCYSLRCRAALRLRSPPDCSLDCQWGCRFLLSALPQLPHQHQHPLYPRVEPKRTEQVVKPAKKSSVAFVKLFFFKSTTNIKTFFFKKRT</sequence>
<evidence type="ECO:0000313" key="3">
    <source>
        <dbReference type="EMBL" id="EDL98236.1"/>
    </source>
</evidence>
<dbReference type="Proteomes" id="UP000234681">
    <property type="component" value="Chromosome 17"/>
</dbReference>
<gene>
    <name evidence="2" type="primary">Tcfap2a_predicted</name>
    <name evidence="2" type="ORF">rCG_44076</name>
</gene>
<reference evidence="4" key="3">
    <citation type="submission" date="2005-09" db="EMBL/GenBank/DDBJ databases">
        <authorList>
            <person name="Mural R.J."/>
            <person name="Li P.W."/>
            <person name="Adams M.D."/>
            <person name="Amanatides P.G."/>
            <person name="Baden-Tillson H."/>
            <person name="Barnstead M."/>
            <person name="Chin S.H."/>
            <person name="Dew I."/>
            <person name="Evans C.A."/>
            <person name="Ferriera S."/>
            <person name="Flanigan M."/>
            <person name="Fosler C."/>
            <person name="Glodek A."/>
            <person name="Gu Z."/>
            <person name="Holt R.A."/>
            <person name="Jennings D."/>
            <person name="Kraft C.L."/>
            <person name="Lu F."/>
            <person name="Nguyen T."/>
            <person name="Nusskern D.R."/>
            <person name="Pfannkoch C.M."/>
            <person name="Sitter C."/>
            <person name="Sutton G.G."/>
            <person name="Venter J.C."/>
            <person name="Wang Z."/>
            <person name="Woodage T."/>
            <person name="Zheng X.H."/>
            <person name="Zhong F."/>
        </authorList>
    </citation>
    <scope>NUCLEOTIDE SEQUENCE [LARGE SCALE GENOMIC DNA]</scope>
    <source>
        <strain evidence="3">BN</strain>
        <strain evidence="4">BN, Sprague-Dawley</strain>
    </source>
</reference>
<reference evidence="2" key="2">
    <citation type="submission" date="2005-07" db="EMBL/GenBank/DDBJ databases">
        <authorList>
            <person name="Mural R.J."/>
            <person name="Li P.W."/>
            <person name="Adams M.D."/>
            <person name="Amanatides P.G."/>
            <person name="Baden-Tillson H."/>
            <person name="Barnstead M."/>
            <person name="Chin S.H."/>
            <person name="Dew I."/>
            <person name="Evans C.A."/>
            <person name="Ferriera S."/>
            <person name="Flanigan M."/>
            <person name="Fosler C."/>
            <person name="Glodek A."/>
            <person name="Gu Z."/>
            <person name="Holt R.A."/>
            <person name="Jennings D."/>
            <person name="Kraft C.L."/>
            <person name="Lu F."/>
            <person name="Nguyen T."/>
            <person name="Nusskern D.R."/>
            <person name="Pfannkoch C.M."/>
            <person name="Sitter C."/>
            <person name="Sutton G.G."/>
            <person name="Venter J.C."/>
            <person name="Wang Z."/>
            <person name="Woodage T."/>
            <person name="Zheng X.H."/>
            <person name="Zhong F."/>
        </authorList>
    </citation>
    <scope>NUCLEOTIDE SEQUENCE</scope>
    <source>
        <strain evidence="2">BN</strain>
        <strain evidence="4">BN, Sprague-Dawley</strain>
    </source>
</reference>
<feature type="region of interest" description="Disordered" evidence="1">
    <location>
        <begin position="1"/>
        <end position="85"/>
    </location>
</feature>
<dbReference type="EMBL" id="CH473977">
    <property type="protein sequence ID" value="EDL98236.1"/>
    <property type="molecule type" value="Genomic_DNA"/>
</dbReference>